<dbReference type="SUPFAM" id="SSF52129">
    <property type="entry name" value="Caspase-like"/>
    <property type="match status" value="1"/>
</dbReference>
<dbReference type="HOGENOM" id="CLU_029389_0_2_1"/>
<reference evidence="9" key="2">
    <citation type="submission" date="2014-02" db="EMBL/GenBank/DDBJ databases">
        <title>Complete DNA sequence of /Kuraishia capsulata/ illustrates novel genomic features among budding yeasts (/Saccharomycotina/).</title>
        <authorList>
            <person name="Morales L."/>
            <person name="Noel B."/>
            <person name="Porcel B."/>
            <person name="Marcet-Houben M."/>
            <person name="Hullo M-F."/>
            <person name="Sacerdot C."/>
            <person name="Tekaia F."/>
            <person name="Leh-Louis V."/>
            <person name="Despons L."/>
            <person name="Khanna V."/>
            <person name="Aury J-M."/>
            <person name="Barbe V."/>
            <person name="Couloux A."/>
            <person name="Labadie K."/>
            <person name="Pelletier E."/>
            <person name="Souciet J-L."/>
            <person name="Boekhout T."/>
            <person name="Gabaldon T."/>
            <person name="Wincker P."/>
            <person name="Dujon B."/>
        </authorList>
    </citation>
    <scope>NUCLEOTIDE SEQUENCE</scope>
    <source>
        <strain evidence="9">CBS 1993</strain>
    </source>
</reference>
<dbReference type="OrthoDB" id="3223806at2759"/>
<dbReference type="Proteomes" id="UP000019384">
    <property type="component" value="Unassembled WGS sequence"/>
</dbReference>
<comment type="similarity">
    <text evidence="2">Belongs to the peptidase C14B family.</text>
</comment>
<gene>
    <name evidence="9" type="ORF">KUCA_T00001685001</name>
</gene>
<dbReference type="InterPro" id="IPR011600">
    <property type="entry name" value="Pept_C14_caspase"/>
</dbReference>
<organism evidence="9 10">
    <name type="scientific">Kuraishia capsulata CBS 1993</name>
    <dbReference type="NCBI Taxonomy" id="1382522"/>
    <lineage>
        <taxon>Eukaryota</taxon>
        <taxon>Fungi</taxon>
        <taxon>Dikarya</taxon>
        <taxon>Ascomycota</taxon>
        <taxon>Saccharomycotina</taxon>
        <taxon>Pichiomycetes</taxon>
        <taxon>Pichiales</taxon>
        <taxon>Pichiaceae</taxon>
        <taxon>Kuraishia</taxon>
    </lineage>
</organism>
<evidence type="ECO:0000256" key="2">
    <source>
        <dbReference type="ARBA" id="ARBA00009005"/>
    </source>
</evidence>
<dbReference type="GO" id="GO:0005737">
    <property type="term" value="C:cytoplasm"/>
    <property type="evidence" value="ECO:0007669"/>
    <property type="project" value="TreeGrafter"/>
</dbReference>
<reference evidence="9" key="1">
    <citation type="submission" date="2013-12" db="EMBL/GenBank/DDBJ databases">
        <authorList>
            <person name="Genoscope - CEA"/>
        </authorList>
    </citation>
    <scope>NUCLEOTIDE SEQUENCE</scope>
    <source>
        <strain evidence="9">CBS 1993</strain>
    </source>
</reference>
<proteinExistence type="inferred from homology"/>
<evidence type="ECO:0000256" key="1">
    <source>
        <dbReference type="ARBA" id="ARBA00003621"/>
    </source>
</evidence>
<keyword evidence="6" id="KW-0865">Zymogen</keyword>
<evidence type="ECO:0000313" key="10">
    <source>
        <dbReference type="Proteomes" id="UP000019384"/>
    </source>
</evidence>
<keyword evidence="5" id="KW-0788">Thiol protease</keyword>
<feature type="compositionally biased region" description="Polar residues" evidence="7">
    <location>
        <begin position="8"/>
        <end position="32"/>
    </location>
</feature>
<protein>
    <recommendedName>
        <fullName evidence="3">Metacaspase-1</fullName>
    </recommendedName>
</protein>
<evidence type="ECO:0000313" key="9">
    <source>
        <dbReference type="EMBL" id="CDK25715.1"/>
    </source>
</evidence>
<dbReference type="AlphaFoldDB" id="W6MUK8"/>
<dbReference type="PANTHER" id="PTHR48104">
    <property type="entry name" value="METACASPASE-4"/>
    <property type="match status" value="1"/>
</dbReference>
<keyword evidence="4" id="KW-0053">Apoptosis</keyword>
<dbReference type="RefSeq" id="XP_022457726.1">
    <property type="nucleotide sequence ID" value="XM_022603890.1"/>
</dbReference>
<dbReference type="GO" id="GO:0006508">
    <property type="term" value="P:proteolysis"/>
    <property type="evidence" value="ECO:0007669"/>
    <property type="project" value="InterPro"/>
</dbReference>
<dbReference type="PANTHER" id="PTHR48104:SF30">
    <property type="entry name" value="METACASPASE-1"/>
    <property type="match status" value="1"/>
</dbReference>
<evidence type="ECO:0000256" key="3">
    <source>
        <dbReference type="ARBA" id="ARBA00016994"/>
    </source>
</evidence>
<dbReference type="STRING" id="1382522.W6MUK8"/>
<feature type="domain" description="Peptidase C14 caspase" evidence="8">
    <location>
        <begin position="135"/>
        <end position="423"/>
    </location>
</feature>
<dbReference type="Gene3D" id="3.40.50.12660">
    <property type="match status" value="2"/>
</dbReference>
<evidence type="ECO:0000256" key="5">
    <source>
        <dbReference type="ARBA" id="ARBA00022807"/>
    </source>
</evidence>
<accession>W6MUK8</accession>
<name>W6MUK8_9ASCO</name>
<evidence type="ECO:0000256" key="6">
    <source>
        <dbReference type="ARBA" id="ARBA00023145"/>
    </source>
</evidence>
<comment type="function">
    <text evidence="1">Involved in cell death (apoptosis).</text>
</comment>
<feature type="region of interest" description="Disordered" evidence="7">
    <location>
        <begin position="1"/>
        <end position="117"/>
    </location>
</feature>
<keyword evidence="10" id="KW-1185">Reference proteome</keyword>
<dbReference type="GO" id="GO:0004197">
    <property type="term" value="F:cysteine-type endopeptidase activity"/>
    <property type="evidence" value="ECO:0007669"/>
    <property type="project" value="EnsemblFungi"/>
</dbReference>
<evidence type="ECO:0000256" key="4">
    <source>
        <dbReference type="ARBA" id="ARBA00022703"/>
    </source>
</evidence>
<dbReference type="InterPro" id="IPR029030">
    <property type="entry name" value="Caspase-like_dom_sf"/>
</dbReference>
<dbReference type="EMBL" id="HG793126">
    <property type="protein sequence ID" value="CDK25715.1"/>
    <property type="molecule type" value="Genomic_DNA"/>
</dbReference>
<evidence type="ECO:0000259" key="8">
    <source>
        <dbReference type="Pfam" id="PF00656"/>
    </source>
</evidence>
<sequence length="432" mass="46986">MYGGFPGGNQQQRGYPGSNGATYGGQQANQGYSRPAYAPPNQQQQYDFGYGQNGYSQQQFQQQGQEYNRPAAAPQGWSSQQIQEQANSQSVYQQHQPNQGVRLQQASGGLQTPSAQPQSFGVNGYNYQYSTCTGRKKALLVGINYIGTNNQLNGCINDVTNVSQFLERNCGFTKDNMVILVETNTNRRAVPLRQNIIDGMKWLVKDAKPNDSLFFHYSGHGGQTKDLDGDEYDGNDETIYPLDFEQSGMIVDDEMHQLLVDTLPAGVRLTALFDSCHSGSALDLPYSYSTRGVEKEPNLAKEAGEGLLGAVTSYMQGDMSGVLSKATGLFGLLTSGGPNQAAIDKTKQTKTSAADVIMISGCKDDQTSADAKENGVSTGAMSYSFITVMSSGQEQSYLTLLQNMRKVLSGKYTQKPQLSASHPIDTNLKFIV</sequence>
<feature type="compositionally biased region" description="Polar residues" evidence="7">
    <location>
        <begin position="76"/>
        <end position="117"/>
    </location>
</feature>
<dbReference type="GO" id="GO:0006915">
    <property type="term" value="P:apoptotic process"/>
    <property type="evidence" value="ECO:0007669"/>
    <property type="project" value="UniProtKB-KW"/>
</dbReference>
<dbReference type="Pfam" id="PF00656">
    <property type="entry name" value="Peptidase_C14"/>
    <property type="match status" value="1"/>
</dbReference>
<feature type="compositionally biased region" description="Low complexity" evidence="7">
    <location>
        <begin position="42"/>
        <end position="65"/>
    </location>
</feature>
<dbReference type="GeneID" id="34519114"/>
<keyword evidence="5" id="KW-0378">Hydrolase</keyword>
<dbReference type="InterPro" id="IPR050452">
    <property type="entry name" value="Metacaspase"/>
</dbReference>
<keyword evidence="5" id="KW-0645">Protease</keyword>
<evidence type="ECO:0000256" key="7">
    <source>
        <dbReference type="SAM" id="MobiDB-lite"/>
    </source>
</evidence>